<dbReference type="AlphaFoldDB" id="A0A817FDB8"/>
<evidence type="ECO:0000313" key="2">
    <source>
        <dbReference type="Proteomes" id="UP000675881"/>
    </source>
</evidence>
<accession>A0A817FDB8</accession>
<name>A0A817FDB8_LEPSM</name>
<proteinExistence type="predicted"/>
<organism evidence="1 2">
    <name type="scientific">Lepeophtheirus salmonis</name>
    <name type="common">Salmon louse</name>
    <name type="synonym">Caligus salmonis</name>
    <dbReference type="NCBI Taxonomy" id="72036"/>
    <lineage>
        <taxon>Eukaryota</taxon>
        <taxon>Metazoa</taxon>
        <taxon>Ecdysozoa</taxon>
        <taxon>Arthropoda</taxon>
        <taxon>Crustacea</taxon>
        <taxon>Multicrustacea</taxon>
        <taxon>Hexanauplia</taxon>
        <taxon>Copepoda</taxon>
        <taxon>Siphonostomatoida</taxon>
        <taxon>Caligidae</taxon>
        <taxon>Lepeophtheirus</taxon>
    </lineage>
</organism>
<comment type="caution">
    <text evidence="1">The sequence shown here is derived from an EMBL/GenBank/DDBJ whole genome shotgun (WGS) entry which is preliminary data.</text>
</comment>
<sequence>MVIGAYSCKRMTAPWLLVIFHNIIDVSSYNAFVIWREINPTWMSHKSHKRRVEQLGKALSDGLLDRPDDQASTSTFKASKRKRCQLCPKEKDNRRIIHVLNAINTDAKAVPYHTVHHVLNRSLWTEASHSTDASEYMEEVSDKKQILTTVTRWNSYYDAYTHIIEIHLLYGWVGKAQACGQRRRVIGAGRGDRAQGVMELAFAQRELGDKADRVVMELACEQWEWVNKELGDRGQVGKERGLEHELVESLSLDSMCNGFLVRQRCPMPAPTTMRFLDGGVDGSAMSHVGWYFDGGIDQRRQEPNRPERAMNAC</sequence>
<dbReference type="Proteomes" id="UP000675881">
    <property type="component" value="Unassembled WGS sequence"/>
</dbReference>
<protein>
    <submittedName>
        <fullName evidence="1">(salmon louse) hypothetical protein</fullName>
    </submittedName>
</protein>
<evidence type="ECO:0000313" key="1">
    <source>
        <dbReference type="EMBL" id="CAF2745577.1"/>
    </source>
</evidence>
<gene>
    <name evidence="1" type="ORF">LSAA_268</name>
</gene>
<dbReference type="EMBL" id="CAJNVT010000106">
    <property type="protein sequence ID" value="CAF2745577.1"/>
    <property type="molecule type" value="Genomic_DNA"/>
</dbReference>
<keyword evidence="2" id="KW-1185">Reference proteome</keyword>
<reference evidence="1" key="1">
    <citation type="submission" date="2021-02" db="EMBL/GenBank/DDBJ databases">
        <authorList>
            <person name="Bekaert M."/>
        </authorList>
    </citation>
    <scope>NUCLEOTIDE SEQUENCE</scope>
    <source>
        <strain evidence="1">IoA-00</strain>
    </source>
</reference>